<evidence type="ECO:0000313" key="6">
    <source>
        <dbReference type="Proteomes" id="UP000789570"/>
    </source>
</evidence>
<gene>
    <name evidence="5" type="ORF">FCALED_LOCUS16799</name>
</gene>
<dbReference type="GO" id="GO:0005524">
    <property type="term" value="F:ATP binding"/>
    <property type="evidence" value="ECO:0007669"/>
    <property type="project" value="UniProtKB-KW"/>
</dbReference>
<name>A0A9N9J0B7_9GLOM</name>
<dbReference type="GO" id="GO:0000796">
    <property type="term" value="C:condensin complex"/>
    <property type="evidence" value="ECO:0007669"/>
    <property type="project" value="TreeGrafter"/>
</dbReference>
<dbReference type="Proteomes" id="UP000789570">
    <property type="component" value="Unassembled WGS sequence"/>
</dbReference>
<dbReference type="EMBL" id="CAJVPQ010021668">
    <property type="protein sequence ID" value="CAG8758933.1"/>
    <property type="molecule type" value="Genomic_DNA"/>
</dbReference>
<dbReference type="AlphaFoldDB" id="A0A9N9J0B7"/>
<comment type="caution">
    <text evidence="5">The sequence shown here is derived from an EMBL/GenBank/DDBJ whole genome shotgun (WGS) entry which is preliminary data.</text>
</comment>
<sequence length="278" mass="32719">SVFDKINIQYISSIIQIDHLIQELDRFKRQPSKIEEDIKILQDKILEIGGDKLRAQKSKVDHVKEQLVLINERIIKSQVAKSKAEKDRIKIENSLAKSEGELEELNNDIEKLTEEIQQKTEVARSIRIKADEAISILESKKEELDEIKEKLDEKTEIINRIRAIELKIKTQLEDSERHLLESKQKETHWRNSLSKLTLHEIGGDEEQEFQIYTDDELNAMNKDTLQGEIDDLKEKIQNANPNLSVLEDYRIREKEYLSRVRDLEEITSKRDECKKEYD</sequence>
<reference evidence="5" key="1">
    <citation type="submission" date="2021-06" db="EMBL/GenBank/DDBJ databases">
        <authorList>
            <person name="Kallberg Y."/>
            <person name="Tangrot J."/>
            <person name="Rosling A."/>
        </authorList>
    </citation>
    <scope>NUCLEOTIDE SEQUENCE</scope>
    <source>
        <strain evidence="5">UK204</strain>
    </source>
</reference>
<feature type="non-terminal residue" evidence="5">
    <location>
        <position position="278"/>
    </location>
</feature>
<feature type="coiled-coil region" evidence="4">
    <location>
        <begin position="222"/>
        <end position="266"/>
    </location>
</feature>
<proteinExistence type="predicted"/>
<keyword evidence="1" id="KW-0547">Nucleotide-binding</keyword>
<evidence type="ECO:0000256" key="1">
    <source>
        <dbReference type="ARBA" id="ARBA00022741"/>
    </source>
</evidence>
<feature type="non-terminal residue" evidence="5">
    <location>
        <position position="1"/>
    </location>
</feature>
<keyword evidence="4" id="KW-0175">Coiled coil</keyword>
<feature type="coiled-coil region" evidence="4">
    <location>
        <begin position="88"/>
        <end position="164"/>
    </location>
</feature>
<dbReference type="OrthoDB" id="5575062at2759"/>
<evidence type="ECO:0000256" key="2">
    <source>
        <dbReference type="ARBA" id="ARBA00022840"/>
    </source>
</evidence>
<evidence type="ECO:0000256" key="3">
    <source>
        <dbReference type="ARBA" id="ARBA00023242"/>
    </source>
</evidence>
<keyword evidence="2" id="KW-0067">ATP-binding</keyword>
<keyword evidence="6" id="KW-1185">Reference proteome</keyword>
<evidence type="ECO:0000313" key="5">
    <source>
        <dbReference type="EMBL" id="CAG8758933.1"/>
    </source>
</evidence>
<dbReference type="PANTHER" id="PTHR18937:SF172">
    <property type="entry name" value="STRUCTURAL MAINTENANCE OF CHROMOSOMES PROTEIN"/>
    <property type="match status" value="1"/>
</dbReference>
<dbReference type="GO" id="GO:0007076">
    <property type="term" value="P:mitotic chromosome condensation"/>
    <property type="evidence" value="ECO:0007669"/>
    <property type="project" value="TreeGrafter"/>
</dbReference>
<protein>
    <submittedName>
        <fullName evidence="5">15079_t:CDS:1</fullName>
    </submittedName>
</protein>
<accession>A0A9N9J0B7</accession>
<organism evidence="5 6">
    <name type="scientific">Funneliformis caledonium</name>
    <dbReference type="NCBI Taxonomy" id="1117310"/>
    <lineage>
        <taxon>Eukaryota</taxon>
        <taxon>Fungi</taxon>
        <taxon>Fungi incertae sedis</taxon>
        <taxon>Mucoromycota</taxon>
        <taxon>Glomeromycotina</taxon>
        <taxon>Glomeromycetes</taxon>
        <taxon>Glomerales</taxon>
        <taxon>Glomeraceae</taxon>
        <taxon>Funneliformis</taxon>
    </lineage>
</organism>
<dbReference type="PANTHER" id="PTHR18937">
    <property type="entry name" value="STRUCTURAL MAINTENANCE OF CHROMOSOMES SMC FAMILY MEMBER"/>
    <property type="match status" value="1"/>
</dbReference>
<evidence type="ECO:0000256" key="4">
    <source>
        <dbReference type="SAM" id="Coils"/>
    </source>
</evidence>
<keyword evidence="3" id="KW-0539">Nucleus</keyword>